<reference evidence="2" key="1">
    <citation type="submission" date="2023-07" db="EMBL/GenBank/DDBJ databases">
        <title>Genome content predicts the carbon catabolic preferences of heterotrophic bacteria.</title>
        <authorList>
            <person name="Gralka M."/>
        </authorList>
    </citation>
    <scope>NUCLEOTIDE SEQUENCE</scope>
    <source>
        <strain evidence="2">4G09</strain>
    </source>
</reference>
<feature type="compositionally biased region" description="Basic and acidic residues" evidence="1">
    <location>
        <begin position="19"/>
        <end position="32"/>
    </location>
</feature>
<evidence type="ECO:0000313" key="2">
    <source>
        <dbReference type="EMBL" id="MDP2565766.1"/>
    </source>
</evidence>
<evidence type="ECO:0000313" key="3">
    <source>
        <dbReference type="Proteomes" id="UP001177212"/>
    </source>
</evidence>
<accession>A0ABT9FG93</accession>
<sequence>MKPYTHDTFGRNHYFSGPKEIRVPKSAKDRSGKKAGVRRLNRIVIASEMGAI</sequence>
<proteinExistence type="predicted"/>
<gene>
    <name evidence="2" type="ORF">Q8W34_14060</name>
</gene>
<protein>
    <submittedName>
        <fullName evidence="2">Uncharacterized protein</fullName>
    </submittedName>
</protein>
<dbReference type="EMBL" id="JAUYVT010000014">
    <property type="protein sequence ID" value="MDP2565766.1"/>
    <property type="molecule type" value="Genomic_DNA"/>
</dbReference>
<keyword evidence="3" id="KW-1185">Reference proteome</keyword>
<feature type="compositionally biased region" description="Basic and acidic residues" evidence="1">
    <location>
        <begin position="1"/>
        <end position="10"/>
    </location>
</feature>
<evidence type="ECO:0000256" key="1">
    <source>
        <dbReference type="SAM" id="MobiDB-lite"/>
    </source>
</evidence>
<organism evidence="2 3">
    <name type="scientific">Pseudoalteromonas marina</name>
    <dbReference type="NCBI Taxonomy" id="267375"/>
    <lineage>
        <taxon>Bacteria</taxon>
        <taxon>Pseudomonadati</taxon>
        <taxon>Pseudomonadota</taxon>
        <taxon>Gammaproteobacteria</taxon>
        <taxon>Alteromonadales</taxon>
        <taxon>Pseudoalteromonadaceae</taxon>
        <taxon>Pseudoalteromonas</taxon>
    </lineage>
</organism>
<name>A0ABT9FG93_9GAMM</name>
<comment type="caution">
    <text evidence="2">The sequence shown here is derived from an EMBL/GenBank/DDBJ whole genome shotgun (WGS) entry which is preliminary data.</text>
</comment>
<feature type="region of interest" description="Disordered" evidence="1">
    <location>
        <begin position="1"/>
        <end position="34"/>
    </location>
</feature>
<dbReference type="Proteomes" id="UP001177212">
    <property type="component" value="Unassembled WGS sequence"/>
</dbReference>
<dbReference type="RefSeq" id="WP_305472491.1">
    <property type="nucleotide sequence ID" value="NZ_JAUYVT010000014.1"/>
</dbReference>